<protein>
    <submittedName>
        <fullName evidence="1">Uncharacterized protein</fullName>
    </submittedName>
</protein>
<dbReference type="EMBL" id="CAKAEH010000045">
    <property type="protein sequence ID" value="CAG9529631.1"/>
    <property type="molecule type" value="Genomic_DNA"/>
</dbReference>
<evidence type="ECO:0000313" key="2">
    <source>
        <dbReference type="Proteomes" id="UP000746747"/>
    </source>
</evidence>
<keyword evidence="2" id="KW-1185">Reference proteome</keyword>
<gene>
    <name evidence="1" type="ORF">CJOHNSTONI_LOCUS195</name>
</gene>
<reference evidence="1" key="1">
    <citation type="submission" date="2021-09" db="EMBL/GenBank/DDBJ databases">
        <authorList>
            <consortium name="Pathogen Informatics"/>
        </authorList>
    </citation>
    <scope>NUCLEOTIDE SEQUENCE</scope>
</reference>
<sequence>MVREWTAALSVSLCINVGHPFADSLIERQKEGMRTDGCEDMNENVRGGTGRRYECETERVAKAERKTTRFKTERETTCFKAEREKNVKLKV</sequence>
<accession>A0A8J2LMQ6</accession>
<proteinExistence type="predicted"/>
<comment type="caution">
    <text evidence="1">The sequence shown here is derived from an EMBL/GenBank/DDBJ whole genome shotgun (WGS) entry which is preliminary data.</text>
</comment>
<dbReference type="AlphaFoldDB" id="A0A8J2LMQ6"/>
<evidence type="ECO:0000313" key="1">
    <source>
        <dbReference type="EMBL" id="CAG9529631.1"/>
    </source>
</evidence>
<organism evidence="1 2">
    <name type="scientific">Cercopithifilaria johnstoni</name>
    <dbReference type="NCBI Taxonomy" id="2874296"/>
    <lineage>
        <taxon>Eukaryota</taxon>
        <taxon>Metazoa</taxon>
        <taxon>Ecdysozoa</taxon>
        <taxon>Nematoda</taxon>
        <taxon>Chromadorea</taxon>
        <taxon>Rhabditida</taxon>
        <taxon>Spirurina</taxon>
        <taxon>Spiruromorpha</taxon>
        <taxon>Filarioidea</taxon>
        <taxon>Onchocercidae</taxon>
        <taxon>Cercopithifilaria</taxon>
    </lineage>
</organism>
<dbReference type="Proteomes" id="UP000746747">
    <property type="component" value="Unassembled WGS sequence"/>
</dbReference>
<name>A0A8J2LMQ6_9BILA</name>